<keyword evidence="1" id="KW-1133">Transmembrane helix</keyword>
<keyword evidence="1" id="KW-0472">Membrane</keyword>
<gene>
    <name evidence="2" type="primary">48</name>
    <name evidence="2" type="ORF">SEA_SANSA_48</name>
</gene>
<evidence type="ECO:0000313" key="3">
    <source>
        <dbReference type="Proteomes" id="UP000258216"/>
    </source>
</evidence>
<accession>A0A345L019</accession>
<reference evidence="2 3" key="1">
    <citation type="submission" date="2018-06" db="EMBL/GenBank/DDBJ databases">
        <authorList>
            <person name="Baez A."/>
            <person name="Claybrook D."/>
            <person name="Craig L."/>
            <person name="Hase N."/>
            <person name="Kimble M."/>
            <person name="Konitzer B."/>
            <person name="Morrill H."/>
            <person name="Passarelli J."/>
            <person name="Molloy S.D."/>
            <person name="Garlena R.A."/>
            <person name="Russell D.A."/>
            <person name="Pope W.H."/>
            <person name="Jacobs-Sera D."/>
            <person name="Hatfull G.F."/>
        </authorList>
    </citation>
    <scope>NUCLEOTIDE SEQUENCE [LARGE SCALE GENOMIC DNA]</scope>
</reference>
<feature type="transmembrane region" description="Helical" evidence="1">
    <location>
        <begin position="6"/>
        <end position="30"/>
    </location>
</feature>
<dbReference type="EMBL" id="MH513982">
    <property type="protein sequence ID" value="AXH48621.1"/>
    <property type="molecule type" value="Genomic_DNA"/>
</dbReference>
<evidence type="ECO:0000313" key="2">
    <source>
        <dbReference type="EMBL" id="AXH48621.1"/>
    </source>
</evidence>
<dbReference type="Proteomes" id="UP000258216">
    <property type="component" value="Segment"/>
</dbReference>
<evidence type="ECO:0000256" key="1">
    <source>
        <dbReference type="SAM" id="Phobius"/>
    </source>
</evidence>
<proteinExistence type="predicted"/>
<sequence>MTWGMLGVLGMAFGLIVMVLGMLLAVLVMIPPAMDAIRRAKIKRWFPEESKEGTR</sequence>
<name>A0A345L019_9CAUD</name>
<organism evidence="2 3">
    <name type="scientific">Microbacterium phage Sansa</name>
    <dbReference type="NCBI Taxonomy" id="2250298"/>
    <lineage>
        <taxon>Viruses</taxon>
        <taxon>Duplodnaviria</taxon>
        <taxon>Heunggongvirae</taxon>
        <taxon>Uroviricota</taxon>
        <taxon>Caudoviricetes</taxon>
        <taxon>Elerivirus</taxon>
        <taxon>Elerivirus eleri</taxon>
    </lineage>
</organism>
<protein>
    <submittedName>
        <fullName evidence="2">Uncharacterized protein</fullName>
    </submittedName>
</protein>
<keyword evidence="1" id="KW-0812">Transmembrane</keyword>